<dbReference type="Proteomes" id="UP000092018">
    <property type="component" value="Chromosome 2"/>
</dbReference>
<dbReference type="EMBL" id="CP016178">
    <property type="protein sequence ID" value="ANO34321.1"/>
    <property type="molecule type" value="Genomic_DNA"/>
</dbReference>
<evidence type="ECO:0000313" key="4">
    <source>
        <dbReference type="Proteomes" id="UP000092018"/>
    </source>
</evidence>
<gene>
    <name evidence="3" type="ORF">A6E01_14010</name>
</gene>
<name>A0AAN0XXI3_9VIBR</name>
<keyword evidence="1 2" id="KW-0732">Signal</keyword>
<evidence type="ECO:0000256" key="2">
    <source>
        <dbReference type="SAM" id="SignalP"/>
    </source>
</evidence>
<dbReference type="SUPFAM" id="SSF56935">
    <property type="entry name" value="Porins"/>
    <property type="match status" value="1"/>
</dbReference>
<evidence type="ECO:0000313" key="3">
    <source>
        <dbReference type="EMBL" id="ANO34321.1"/>
    </source>
</evidence>
<reference evidence="3 4" key="1">
    <citation type="submission" date="2016-06" db="EMBL/GenBank/DDBJ databases">
        <title>Adaptive Radiation by Waves of Gene Transfer Leads to Fine-Scale Resource Partitioning in Marine Microbes.</title>
        <authorList>
            <person name="Hehemann J.-H."/>
            <person name="Arevalo P."/>
            <person name="Datta M.S."/>
            <person name="Yu X."/>
            <person name="Corzett C."/>
            <person name="Henschel A."/>
            <person name="Preheim S.P."/>
            <person name="Timberlake S."/>
            <person name="Alm E.J."/>
            <person name="Polz M.F."/>
        </authorList>
    </citation>
    <scope>NUCLEOTIDE SEQUENCE [LARGE SCALE GENOMIC DNA]</scope>
    <source>
        <strain evidence="3 4">FF50</strain>
    </source>
</reference>
<feature type="chain" id="PRO_5043033416" description="Outer membrane protein beta-barrel domain-containing protein" evidence="2">
    <location>
        <begin position="20"/>
        <end position="212"/>
    </location>
</feature>
<protein>
    <recommendedName>
        <fullName evidence="5">Outer membrane protein beta-barrel domain-containing protein</fullName>
    </recommendedName>
</protein>
<dbReference type="AlphaFoldDB" id="A0AAN0XXI3"/>
<feature type="signal peptide" evidence="2">
    <location>
        <begin position="1"/>
        <end position="19"/>
    </location>
</feature>
<sequence length="212" mass="23886">MNRIFILFSALFLCVQASANEYNAPQLNMSVSKTNDEYIGTLTGHLQATEHISVSAELDTTGYLELGTGYGFSLGKSYNEVYVSYGRGDLIDVYTLGVFSGFAVTENVLLFGNTSHEWRELVFDAIDGTREWKNTVGASYAIHELVKLSYSFSYDKSLSQSGHRTYQEVRVTFTPKWVEPYVQYTFGDHRVTPADIKISQDATLELGLQFRF</sequence>
<accession>A0AAN0XXI3</accession>
<dbReference type="InterPro" id="IPR053713">
    <property type="entry name" value="Bact_OM_Channel_sf"/>
</dbReference>
<evidence type="ECO:0000256" key="1">
    <source>
        <dbReference type="ARBA" id="ARBA00022729"/>
    </source>
</evidence>
<dbReference type="KEGG" id="vbr:A6E01_14010"/>
<evidence type="ECO:0008006" key="5">
    <source>
        <dbReference type="Google" id="ProtNLM"/>
    </source>
</evidence>
<dbReference type="Gene3D" id="2.40.160.40">
    <property type="entry name" value="monomeric porin ompg"/>
    <property type="match status" value="1"/>
</dbReference>
<organism evidence="3 4">
    <name type="scientific">Vibrio breoganii</name>
    <dbReference type="NCBI Taxonomy" id="553239"/>
    <lineage>
        <taxon>Bacteria</taxon>
        <taxon>Pseudomonadati</taxon>
        <taxon>Pseudomonadota</taxon>
        <taxon>Gammaproteobacteria</taxon>
        <taxon>Vibrionales</taxon>
        <taxon>Vibrionaceae</taxon>
        <taxon>Vibrio</taxon>
    </lineage>
</organism>
<proteinExistence type="predicted"/>
<dbReference type="RefSeq" id="WP_065210493.1">
    <property type="nucleotide sequence ID" value="NZ_CP016178.1"/>
</dbReference>